<keyword evidence="4" id="KW-1185">Reference proteome</keyword>
<feature type="domain" description="Glycosyltransferase 2-like" evidence="1">
    <location>
        <begin position="177"/>
        <end position="307"/>
    </location>
</feature>
<dbReference type="CDD" id="cd00761">
    <property type="entry name" value="Glyco_tranf_GTA_type"/>
    <property type="match status" value="1"/>
</dbReference>
<evidence type="ECO:0000313" key="3">
    <source>
        <dbReference type="EMBL" id="QDL56074.1"/>
    </source>
</evidence>
<dbReference type="InterPro" id="IPR029044">
    <property type="entry name" value="Nucleotide-diphossugar_trans"/>
</dbReference>
<dbReference type="Gene3D" id="3.40.50.150">
    <property type="entry name" value="Vaccinia Virus protein VP39"/>
    <property type="match status" value="1"/>
</dbReference>
<dbReference type="EMBL" id="CP036282">
    <property type="protein sequence ID" value="QDL56074.1"/>
    <property type="molecule type" value="Genomic_DNA"/>
</dbReference>
<dbReference type="SUPFAM" id="SSF53335">
    <property type="entry name" value="S-adenosyl-L-methionine-dependent methyltransferases"/>
    <property type="match status" value="1"/>
</dbReference>
<name>A0A515ETS7_9BURK</name>
<dbReference type="Gene3D" id="3.90.550.10">
    <property type="entry name" value="Spore Coat Polysaccharide Biosynthesis Protein SpsA, Chain A"/>
    <property type="match status" value="1"/>
</dbReference>
<gene>
    <name evidence="3" type="ORF">EXZ61_18985</name>
</gene>
<dbReference type="SUPFAM" id="SSF53448">
    <property type="entry name" value="Nucleotide-diphospho-sugar transferases"/>
    <property type="match status" value="1"/>
</dbReference>
<dbReference type="InterPro" id="IPR013216">
    <property type="entry name" value="Methyltransf_11"/>
</dbReference>
<dbReference type="KEGG" id="rhg:EXZ61_18985"/>
<reference evidence="4" key="1">
    <citation type="submission" date="2019-02" db="EMBL/GenBank/DDBJ databases">
        <title>Complete genome sequence of Rhodoferax sp. Gr-4.</title>
        <authorList>
            <person name="Jin L."/>
        </authorList>
    </citation>
    <scope>NUCLEOTIDE SEQUENCE [LARGE SCALE GENOMIC DNA]</scope>
    <source>
        <strain evidence="4">Gr-4</strain>
    </source>
</reference>
<feature type="domain" description="Methyltransferase type 11" evidence="2">
    <location>
        <begin position="5"/>
        <end position="95"/>
    </location>
</feature>
<accession>A0A515ETS7</accession>
<protein>
    <submittedName>
        <fullName evidence="3">Glycosyltransferase</fullName>
    </submittedName>
</protein>
<dbReference type="InterPro" id="IPR001173">
    <property type="entry name" value="Glyco_trans_2-like"/>
</dbReference>
<dbReference type="InterPro" id="IPR050834">
    <property type="entry name" value="Glycosyltransf_2"/>
</dbReference>
<sequence>MTKTLDLGCGARPQNPFNADEVFGIDIGTDFGAHVRSVDLAIEPIPFEDNSLDFVTAYDFLGYVPRVIYTPKRRNSFVELINEVYRVLKPGGYFLSSTPAYPHGEAFQDPTHVNIMTDQTLPLCFDDTTRAAARYGFNGAFRIETHEWRGPHIFAVMQKVNLEQLHAPVTDANRKVSVFIPIYNGEKFIAQTLDSVLAQTMVDFEVVCIDDQSTDGSLAVLQAYAQKDARIRVFQTPHNMGTAPRALNYGLQFMQGGYFVYSSQDDLFSTDWLEKTRARAIATGADAVIPDLVFYYPDEPSRNRTLSGLHGDRAVVLNNRNAVQYSLQWEIPGNALWNANLVKKFKFEEFGLNSDEFSVRVFFMNCNQVAFSEGCFYYRQDNPMAVTKRITYKTFDRPYTQFRLYQYLKENRFSQEYVHREAIKVVDLMKGMRQWLDHNAANMPPDEVSKAQERLQMTMDCLKNDAMFSAVI</sequence>
<evidence type="ECO:0000259" key="2">
    <source>
        <dbReference type="Pfam" id="PF08241"/>
    </source>
</evidence>
<dbReference type="CDD" id="cd02440">
    <property type="entry name" value="AdoMet_MTases"/>
    <property type="match status" value="1"/>
</dbReference>
<evidence type="ECO:0000313" key="4">
    <source>
        <dbReference type="Proteomes" id="UP000317365"/>
    </source>
</evidence>
<dbReference type="PANTHER" id="PTHR43685">
    <property type="entry name" value="GLYCOSYLTRANSFERASE"/>
    <property type="match status" value="1"/>
</dbReference>
<dbReference type="Proteomes" id="UP000317365">
    <property type="component" value="Chromosome"/>
</dbReference>
<dbReference type="GO" id="GO:0008757">
    <property type="term" value="F:S-adenosylmethionine-dependent methyltransferase activity"/>
    <property type="evidence" value="ECO:0007669"/>
    <property type="project" value="InterPro"/>
</dbReference>
<dbReference type="Pfam" id="PF08241">
    <property type="entry name" value="Methyltransf_11"/>
    <property type="match status" value="1"/>
</dbReference>
<organism evidence="3 4">
    <name type="scientific">Rhodoferax aquaticus</name>
    <dbReference type="NCBI Taxonomy" id="2527691"/>
    <lineage>
        <taxon>Bacteria</taxon>
        <taxon>Pseudomonadati</taxon>
        <taxon>Pseudomonadota</taxon>
        <taxon>Betaproteobacteria</taxon>
        <taxon>Burkholderiales</taxon>
        <taxon>Comamonadaceae</taxon>
        <taxon>Rhodoferax</taxon>
    </lineage>
</organism>
<proteinExistence type="predicted"/>
<reference evidence="4" key="2">
    <citation type="journal article" date="2020" name="Int. J. Syst. Evol. Microbiol.">
        <title>Genomic insights into a novel species Rhodoferax aquaticus sp. nov., isolated from freshwater.</title>
        <authorList>
            <person name="Li T."/>
            <person name="Zhuo Y."/>
            <person name="Jin C.Z."/>
            <person name="Wu X."/>
            <person name="Ko S.R."/>
            <person name="Jin F.J."/>
            <person name="Ahn C.Y."/>
            <person name="Oh H.M."/>
            <person name="Lee H.G."/>
            <person name="Jin L."/>
        </authorList>
    </citation>
    <scope>NUCLEOTIDE SEQUENCE [LARGE SCALE GENOMIC DNA]</scope>
    <source>
        <strain evidence="4">Gr-4</strain>
    </source>
</reference>
<dbReference type="RefSeq" id="WP_142813356.1">
    <property type="nucleotide sequence ID" value="NZ_CP036282.1"/>
</dbReference>
<dbReference type="InterPro" id="IPR029063">
    <property type="entry name" value="SAM-dependent_MTases_sf"/>
</dbReference>
<dbReference type="PANTHER" id="PTHR43685:SF10">
    <property type="entry name" value="LACTO-N-NEOTETRAOSE BIOSYNTHESIS GLYCOSYL TRANSFERASE LGTA"/>
    <property type="match status" value="1"/>
</dbReference>
<dbReference type="AlphaFoldDB" id="A0A515ETS7"/>
<dbReference type="Pfam" id="PF00535">
    <property type="entry name" value="Glycos_transf_2"/>
    <property type="match status" value="1"/>
</dbReference>
<evidence type="ECO:0000259" key="1">
    <source>
        <dbReference type="Pfam" id="PF00535"/>
    </source>
</evidence>